<protein>
    <submittedName>
        <fullName evidence="3">Uncharacterized protein</fullName>
    </submittedName>
</protein>
<proteinExistence type="predicted"/>
<feature type="compositionally biased region" description="Polar residues" evidence="1">
    <location>
        <begin position="57"/>
        <end position="89"/>
    </location>
</feature>
<keyword evidence="4" id="KW-1185">Reference proteome</keyword>
<dbReference type="EMBL" id="CP086718">
    <property type="protein sequence ID" value="WOO84024.1"/>
    <property type="molecule type" value="Genomic_DNA"/>
</dbReference>
<dbReference type="GeneID" id="87810718"/>
<gene>
    <name evidence="3" type="ORF">LOC62_05G007546</name>
</gene>
<sequence length="190" mass="19874">MPATRTITNHTVTITLPARPRPLSDIEILDLPRPSSDLGHHPDLEADGDLAPDSAPSEVSTHPSLSPPSATGNPFVSTATLNHSSTSLPSIAITPSKDDEAREFGAAPTTTTAALPISSLTRARAPDATSGFYDTELEHGHAGAQRTSIAPPQQEHKRQLKPLEKVLIALGAAGFVTGIVLAALYGRKSL</sequence>
<feature type="transmembrane region" description="Helical" evidence="2">
    <location>
        <begin position="166"/>
        <end position="185"/>
    </location>
</feature>
<reference evidence="3" key="1">
    <citation type="submission" date="2023-10" db="EMBL/GenBank/DDBJ databases">
        <authorList>
            <person name="Noh H."/>
        </authorList>
    </citation>
    <scope>NUCLEOTIDE SEQUENCE</scope>
    <source>
        <strain evidence="3">DUCC4014</strain>
    </source>
</reference>
<keyword evidence="2" id="KW-0812">Transmembrane</keyword>
<keyword evidence="2" id="KW-0472">Membrane</keyword>
<organism evidence="3 4">
    <name type="scientific">Vanrija pseudolonga</name>
    <dbReference type="NCBI Taxonomy" id="143232"/>
    <lineage>
        <taxon>Eukaryota</taxon>
        <taxon>Fungi</taxon>
        <taxon>Dikarya</taxon>
        <taxon>Basidiomycota</taxon>
        <taxon>Agaricomycotina</taxon>
        <taxon>Tremellomycetes</taxon>
        <taxon>Trichosporonales</taxon>
        <taxon>Trichosporonaceae</taxon>
        <taxon>Vanrija</taxon>
    </lineage>
</organism>
<name>A0AAF0YHH7_9TREE</name>
<evidence type="ECO:0000313" key="3">
    <source>
        <dbReference type="EMBL" id="WOO84024.1"/>
    </source>
</evidence>
<feature type="region of interest" description="Disordered" evidence="1">
    <location>
        <begin position="29"/>
        <end position="93"/>
    </location>
</feature>
<evidence type="ECO:0000313" key="4">
    <source>
        <dbReference type="Proteomes" id="UP000827549"/>
    </source>
</evidence>
<dbReference type="RefSeq" id="XP_062630050.1">
    <property type="nucleotide sequence ID" value="XM_062774066.1"/>
</dbReference>
<evidence type="ECO:0000256" key="1">
    <source>
        <dbReference type="SAM" id="MobiDB-lite"/>
    </source>
</evidence>
<accession>A0AAF0YHH7</accession>
<dbReference type="AlphaFoldDB" id="A0AAF0YHH7"/>
<keyword evidence="2" id="KW-1133">Transmembrane helix</keyword>
<dbReference type="Proteomes" id="UP000827549">
    <property type="component" value="Chromosome 5"/>
</dbReference>
<evidence type="ECO:0000256" key="2">
    <source>
        <dbReference type="SAM" id="Phobius"/>
    </source>
</evidence>